<organism evidence="2 3">
    <name type="scientific">Gryllus longicercus</name>
    <dbReference type="NCBI Taxonomy" id="2509291"/>
    <lineage>
        <taxon>Eukaryota</taxon>
        <taxon>Metazoa</taxon>
        <taxon>Ecdysozoa</taxon>
        <taxon>Arthropoda</taxon>
        <taxon>Hexapoda</taxon>
        <taxon>Insecta</taxon>
        <taxon>Pterygota</taxon>
        <taxon>Neoptera</taxon>
        <taxon>Polyneoptera</taxon>
        <taxon>Orthoptera</taxon>
        <taxon>Ensifera</taxon>
        <taxon>Gryllidea</taxon>
        <taxon>Grylloidea</taxon>
        <taxon>Gryllidae</taxon>
        <taxon>Gryllinae</taxon>
        <taxon>Gryllus</taxon>
    </lineage>
</organism>
<dbReference type="InterPro" id="IPR019791">
    <property type="entry name" value="Haem_peroxidase_animal"/>
</dbReference>
<keyword evidence="1" id="KW-0560">Oxidoreductase</keyword>
<evidence type="ECO:0000256" key="1">
    <source>
        <dbReference type="ARBA" id="ARBA00022559"/>
    </source>
</evidence>
<dbReference type="PRINTS" id="PR00457">
    <property type="entry name" value="ANPEROXIDASE"/>
</dbReference>
<dbReference type="AlphaFoldDB" id="A0AAN9VYU8"/>
<dbReference type="Pfam" id="PF03098">
    <property type="entry name" value="An_peroxidase"/>
    <property type="match status" value="1"/>
</dbReference>
<dbReference type="Gene3D" id="1.10.640.10">
    <property type="entry name" value="Haem peroxidase domain superfamily, animal type"/>
    <property type="match status" value="1"/>
</dbReference>
<keyword evidence="3" id="KW-1185">Reference proteome</keyword>
<comment type="caution">
    <text evidence="2">The sequence shown here is derived from an EMBL/GenBank/DDBJ whole genome shotgun (WGS) entry which is preliminary data.</text>
</comment>
<dbReference type="SUPFAM" id="SSF48113">
    <property type="entry name" value="Heme-dependent peroxidases"/>
    <property type="match status" value="1"/>
</dbReference>
<name>A0AAN9VYU8_9ORTH</name>
<keyword evidence="1" id="KW-0575">Peroxidase</keyword>
<sequence length="438" mass="48547">MCLLMRRWCPLRRRAQQSGARARAQAWVTLGAWVAMVLMVLAVQLASARPDDCALPLDPHGPSFNGLEGERCITWAAVEAAWAAGREKAGLRRPLKEAEGSGGPPLARALLGTALQEATRLLSERYGLSREEVRELLPRVDTRRTRVRDFCPAALASDQPCAVARFRRYDGRCNNLRHPTWGSAGAPFRRMAPPEYADGVSAPRASRAGFPLPNPRAVSAHVHRDGEHHESAVTLMFVAWGQLVDHDITLTAETKDPETRTDPECCGPGTERRHPNCLPVLIPPGDAFYRRHGQTCMNVLRSLAGAREDCRLGPRAQFNQMTSFIDAGFLYGSSEAEARRLRAGRGGRLQMQDAFGPLGLKELLPFKRDFPDEGCLRADRRRGPLCFLAGDNRANEQLVLTALHTALAREHNRLAEGLAHVNPHWGDERIFQVGHYFS</sequence>
<dbReference type="PANTHER" id="PTHR11475">
    <property type="entry name" value="OXIDASE/PEROXIDASE"/>
    <property type="match status" value="1"/>
</dbReference>
<reference evidence="2 3" key="1">
    <citation type="submission" date="2024-03" db="EMBL/GenBank/DDBJ databases">
        <title>The genome assembly and annotation of the cricket Gryllus longicercus Weissman &amp; Gray.</title>
        <authorList>
            <person name="Szrajer S."/>
            <person name="Gray D."/>
            <person name="Ylla G."/>
        </authorList>
    </citation>
    <scope>NUCLEOTIDE SEQUENCE [LARGE SCALE GENOMIC DNA]</scope>
    <source>
        <strain evidence="2">DAG 2021-001</strain>
        <tissue evidence="2">Whole body minus gut</tissue>
    </source>
</reference>
<proteinExistence type="predicted"/>
<dbReference type="GO" id="GO:0020037">
    <property type="term" value="F:heme binding"/>
    <property type="evidence" value="ECO:0007669"/>
    <property type="project" value="InterPro"/>
</dbReference>
<dbReference type="PROSITE" id="PS50292">
    <property type="entry name" value="PEROXIDASE_3"/>
    <property type="match status" value="1"/>
</dbReference>
<dbReference type="InterPro" id="IPR037120">
    <property type="entry name" value="Haem_peroxidase_sf_animal"/>
</dbReference>
<evidence type="ECO:0000313" key="2">
    <source>
        <dbReference type="EMBL" id="KAK7865848.1"/>
    </source>
</evidence>
<dbReference type="GO" id="GO:0006979">
    <property type="term" value="P:response to oxidative stress"/>
    <property type="evidence" value="ECO:0007669"/>
    <property type="project" value="InterPro"/>
</dbReference>
<dbReference type="EMBL" id="JAZDUA010000164">
    <property type="protein sequence ID" value="KAK7865848.1"/>
    <property type="molecule type" value="Genomic_DNA"/>
</dbReference>
<protein>
    <recommendedName>
        <fullName evidence="4">Peroxidase</fullName>
    </recommendedName>
</protein>
<evidence type="ECO:0000313" key="3">
    <source>
        <dbReference type="Proteomes" id="UP001378592"/>
    </source>
</evidence>
<dbReference type="InterPro" id="IPR010255">
    <property type="entry name" value="Haem_peroxidase_sf"/>
</dbReference>
<dbReference type="GO" id="GO:0004601">
    <property type="term" value="F:peroxidase activity"/>
    <property type="evidence" value="ECO:0007669"/>
    <property type="project" value="UniProtKB-KW"/>
</dbReference>
<dbReference type="PANTHER" id="PTHR11475:SF106">
    <property type="entry name" value="CURLY SU"/>
    <property type="match status" value="1"/>
</dbReference>
<accession>A0AAN9VYU8</accession>
<dbReference type="Proteomes" id="UP001378592">
    <property type="component" value="Unassembled WGS sequence"/>
</dbReference>
<gene>
    <name evidence="2" type="ORF">R5R35_003966</name>
</gene>
<evidence type="ECO:0008006" key="4">
    <source>
        <dbReference type="Google" id="ProtNLM"/>
    </source>
</evidence>